<organism evidence="1 2">
    <name type="scientific">Pontibacillus litoralis JSM 072002</name>
    <dbReference type="NCBI Taxonomy" id="1385512"/>
    <lineage>
        <taxon>Bacteria</taxon>
        <taxon>Bacillati</taxon>
        <taxon>Bacillota</taxon>
        <taxon>Bacilli</taxon>
        <taxon>Bacillales</taxon>
        <taxon>Bacillaceae</taxon>
        <taxon>Pontibacillus</taxon>
    </lineage>
</organism>
<reference evidence="1 2" key="1">
    <citation type="submission" date="2013-08" db="EMBL/GenBank/DDBJ databases">
        <authorList>
            <person name="Huang J."/>
            <person name="Wang G."/>
        </authorList>
    </citation>
    <scope>NUCLEOTIDE SEQUENCE [LARGE SCALE GENOMIC DNA]</scope>
    <source>
        <strain evidence="1 2">JSM 072002</strain>
    </source>
</reference>
<comment type="caution">
    <text evidence="1">The sequence shown here is derived from an EMBL/GenBank/DDBJ whole genome shotgun (WGS) entry which is preliminary data.</text>
</comment>
<sequence length="269" mass="31929">MKLNKLTDTKVKDYKKEEKNVYKVYKKNDFYSKTVIRYEYVALSFSFAYAMAYSEEGHHRRERSDGKKSRNDFEVFCDTFVGKLGEHAVYQYIKENIKGIEIPLPDLTIEGKGKWDTYDFNFEYGGKQRNIGVKTTKHFGNLLMLETEDWDDNGRYIPNKEKETGEYTDFLFVRVNYELIFSLQKRYKHQNEQINPESFASLLSDAHYNFDIHYIPVEYIKNAIENKMIVKKDYYLNTTAPSNELDANNYYIQCGDMLKGYELIKALKR</sequence>
<keyword evidence="2" id="KW-1185">Reference proteome</keyword>
<protein>
    <submittedName>
        <fullName evidence="1">Uncharacterized protein</fullName>
    </submittedName>
</protein>
<dbReference type="AlphaFoldDB" id="A0A0A5FYV7"/>
<dbReference type="OrthoDB" id="2843140at2"/>
<gene>
    <name evidence="1" type="ORF">N784_15300</name>
</gene>
<evidence type="ECO:0000313" key="1">
    <source>
        <dbReference type="EMBL" id="KGX84003.1"/>
    </source>
</evidence>
<evidence type="ECO:0000313" key="2">
    <source>
        <dbReference type="Proteomes" id="UP000030401"/>
    </source>
</evidence>
<dbReference type="RefSeq" id="WP_036836502.1">
    <property type="nucleotide sequence ID" value="NZ_AVPG01000055.1"/>
</dbReference>
<dbReference type="Proteomes" id="UP000030401">
    <property type="component" value="Unassembled WGS sequence"/>
</dbReference>
<proteinExistence type="predicted"/>
<accession>A0A0A5FYV7</accession>
<name>A0A0A5FYV7_9BACI</name>
<dbReference type="EMBL" id="AVPG01000055">
    <property type="protein sequence ID" value="KGX84003.1"/>
    <property type="molecule type" value="Genomic_DNA"/>
</dbReference>
<dbReference type="eggNOG" id="ENOG50319WT">
    <property type="taxonomic scope" value="Bacteria"/>
</dbReference>